<dbReference type="GO" id="GO:0000155">
    <property type="term" value="F:phosphorelay sensor kinase activity"/>
    <property type="evidence" value="ECO:0007669"/>
    <property type="project" value="InterPro"/>
</dbReference>
<evidence type="ECO:0000256" key="7">
    <source>
        <dbReference type="ARBA" id="ARBA00022840"/>
    </source>
</evidence>
<feature type="transmembrane region" description="Helical" evidence="10">
    <location>
        <begin position="157"/>
        <end position="178"/>
    </location>
</feature>
<dbReference type="PANTHER" id="PTHR43065">
    <property type="entry name" value="SENSOR HISTIDINE KINASE"/>
    <property type="match status" value="1"/>
</dbReference>
<keyword evidence="3" id="KW-0597">Phosphoprotein</keyword>
<keyword evidence="4" id="KW-0808">Transferase</keyword>
<dbReference type="SUPFAM" id="SSF55874">
    <property type="entry name" value="ATPase domain of HSP90 chaperone/DNA topoisomerase II/histidine kinase"/>
    <property type="match status" value="1"/>
</dbReference>
<dbReference type="EMBL" id="JACCBX010000014">
    <property type="protein sequence ID" value="NYE08461.1"/>
    <property type="molecule type" value="Genomic_DNA"/>
</dbReference>
<feature type="transmembrane region" description="Helical" evidence="10">
    <location>
        <begin position="6"/>
        <end position="25"/>
    </location>
</feature>
<evidence type="ECO:0000256" key="9">
    <source>
        <dbReference type="SAM" id="Coils"/>
    </source>
</evidence>
<keyword evidence="9" id="KW-0175">Coiled coil</keyword>
<protein>
    <recommendedName>
        <fullName evidence="2">histidine kinase</fullName>
        <ecNumber evidence="2">2.7.13.3</ecNumber>
    </recommendedName>
</protein>
<sequence length="478" mass="54825">MIIGLLICAIAMIPIVLAIGIRNLYKGSELSYWLLIYMGIVSVWQLDVSILYFKDVLSEDTILFIFRLLRISTIFSIPVVFYITYIIINKHTTTFKDRNFFNFILRVIFSRKAFVVLLIWSTVVYVVNWTSFGIKKLVVRQTFHSSITFYFPEYGNLSWIFVLHMSSFIVFLLFIFIVSQKILNQYMKNFLKTFSICSLSLFFTGFINFLPSTGVIVSSIGVIIFSVIIMLSFIKLNTLIIMDYNNLLERQKKLDYTGNLAGSLIHEIKNSTQVIKGFAALLNQNFSGSDYAVNSLAMIQNATDQLENLTNNYQDYMKYSKMELKMEDINAIILSSISLSNEILKKNGVEVKFHKKYRTLRAFVNKTYLQQVFINLIINSTEAFPDNLESRIIELETDLVGGNIIINMYDNGKGIPPQNWESIFDPFISSKTGGMGLGLPFVKKIILEHKGDIQIIDSTPSGTQFQIVIPQFELNNFN</sequence>
<dbReference type="GO" id="GO:0005524">
    <property type="term" value="F:ATP binding"/>
    <property type="evidence" value="ECO:0007669"/>
    <property type="project" value="UniProtKB-KW"/>
</dbReference>
<keyword evidence="5" id="KW-0547">Nucleotide-binding</keyword>
<feature type="coiled-coil region" evidence="9">
    <location>
        <begin position="292"/>
        <end position="319"/>
    </location>
</feature>
<feature type="transmembrane region" description="Helical" evidence="10">
    <location>
        <begin position="190"/>
        <end position="209"/>
    </location>
</feature>
<dbReference type="AlphaFoldDB" id="A0A852TJV4"/>
<evidence type="ECO:0000256" key="4">
    <source>
        <dbReference type="ARBA" id="ARBA00022679"/>
    </source>
</evidence>
<keyword evidence="10" id="KW-0472">Membrane</keyword>
<keyword evidence="7" id="KW-0067">ATP-binding</keyword>
<evidence type="ECO:0000259" key="11">
    <source>
        <dbReference type="PROSITE" id="PS50109"/>
    </source>
</evidence>
<keyword evidence="6 12" id="KW-0418">Kinase</keyword>
<comment type="catalytic activity">
    <reaction evidence="1">
        <text>ATP + protein L-histidine = ADP + protein N-phospho-L-histidine.</text>
        <dbReference type="EC" id="2.7.13.3"/>
    </reaction>
</comment>
<dbReference type="Proteomes" id="UP000548423">
    <property type="component" value="Unassembled WGS sequence"/>
</dbReference>
<evidence type="ECO:0000256" key="5">
    <source>
        <dbReference type="ARBA" id="ARBA00022741"/>
    </source>
</evidence>
<feature type="transmembrane region" description="Helical" evidence="10">
    <location>
        <begin position="100"/>
        <end position="127"/>
    </location>
</feature>
<feature type="transmembrane region" description="Helical" evidence="10">
    <location>
        <begin position="32"/>
        <end position="53"/>
    </location>
</feature>
<evidence type="ECO:0000256" key="2">
    <source>
        <dbReference type="ARBA" id="ARBA00012438"/>
    </source>
</evidence>
<keyword evidence="10" id="KW-0812">Transmembrane</keyword>
<feature type="transmembrane region" description="Helical" evidence="10">
    <location>
        <begin position="215"/>
        <end position="234"/>
    </location>
</feature>
<dbReference type="Gene3D" id="3.30.565.10">
    <property type="entry name" value="Histidine kinase-like ATPase, C-terminal domain"/>
    <property type="match status" value="1"/>
</dbReference>
<reference evidence="13" key="1">
    <citation type="submission" date="2020-07" db="EMBL/GenBank/DDBJ databases">
        <authorList>
            <person name="Partida-Martinez L."/>
            <person name="Huntemann M."/>
            <person name="Clum A."/>
            <person name="Wang J."/>
            <person name="Palaniappan K."/>
            <person name="Ritter S."/>
            <person name="Chen I.-M."/>
            <person name="Stamatis D."/>
            <person name="Reddy T."/>
            <person name="O'Malley R."/>
            <person name="Daum C."/>
            <person name="Shapiro N."/>
            <person name="Ivanova N."/>
            <person name="Kyrpides N."/>
            <person name="Woyke T."/>
        </authorList>
    </citation>
    <scope>NUCLEOTIDE SEQUENCE [LARGE SCALE GENOMIC DNA]</scope>
    <source>
        <strain evidence="13">AT2.8</strain>
    </source>
</reference>
<evidence type="ECO:0000256" key="1">
    <source>
        <dbReference type="ARBA" id="ARBA00000085"/>
    </source>
</evidence>
<feature type="domain" description="Histidine kinase" evidence="11">
    <location>
        <begin position="263"/>
        <end position="473"/>
    </location>
</feature>
<keyword evidence="10" id="KW-1133">Transmembrane helix</keyword>
<proteinExistence type="predicted"/>
<dbReference type="PANTHER" id="PTHR43065:SF10">
    <property type="entry name" value="PEROXIDE STRESS-ACTIVATED HISTIDINE KINASE MAK3"/>
    <property type="match status" value="1"/>
</dbReference>
<dbReference type="EC" id="2.7.13.3" evidence="2"/>
<dbReference type="Pfam" id="PF02518">
    <property type="entry name" value="HATPase_c"/>
    <property type="match status" value="1"/>
</dbReference>
<dbReference type="PRINTS" id="PR00344">
    <property type="entry name" value="BCTRLSENSOR"/>
</dbReference>
<dbReference type="Gene3D" id="1.10.287.130">
    <property type="match status" value="1"/>
</dbReference>
<dbReference type="SUPFAM" id="SSF47384">
    <property type="entry name" value="Homodimeric domain of signal transducing histidine kinase"/>
    <property type="match status" value="1"/>
</dbReference>
<dbReference type="InterPro" id="IPR036097">
    <property type="entry name" value="HisK_dim/P_sf"/>
</dbReference>
<organism evidence="12 13">
    <name type="scientific">Neobacillus niacini</name>
    <dbReference type="NCBI Taxonomy" id="86668"/>
    <lineage>
        <taxon>Bacteria</taxon>
        <taxon>Bacillati</taxon>
        <taxon>Bacillota</taxon>
        <taxon>Bacilli</taxon>
        <taxon>Bacillales</taxon>
        <taxon>Bacillaceae</taxon>
        <taxon>Neobacillus</taxon>
    </lineage>
</organism>
<dbReference type="InterPro" id="IPR036890">
    <property type="entry name" value="HATPase_C_sf"/>
</dbReference>
<accession>A0A852TJV4</accession>
<gene>
    <name evidence="12" type="ORF">F4694_005309</name>
</gene>
<evidence type="ECO:0000256" key="3">
    <source>
        <dbReference type="ARBA" id="ARBA00022553"/>
    </source>
</evidence>
<dbReference type="SMART" id="SM00387">
    <property type="entry name" value="HATPase_c"/>
    <property type="match status" value="1"/>
</dbReference>
<dbReference type="CDD" id="cd00075">
    <property type="entry name" value="HATPase"/>
    <property type="match status" value="1"/>
</dbReference>
<evidence type="ECO:0000256" key="6">
    <source>
        <dbReference type="ARBA" id="ARBA00022777"/>
    </source>
</evidence>
<dbReference type="InterPro" id="IPR003594">
    <property type="entry name" value="HATPase_dom"/>
</dbReference>
<evidence type="ECO:0000313" key="13">
    <source>
        <dbReference type="Proteomes" id="UP000548423"/>
    </source>
</evidence>
<dbReference type="InterPro" id="IPR005467">
    <property type="entry name" value="His_kinase_dom"/>
</dbReference>
<name>A0A852TJV4_9BACI</name>
<evidence type="ECO:0000256" key="10">
    <source>
        <dbReference type="SAM" id="Phobius"/>
    </source>
</evidence>
<evidence type="ECO:0000256" key="8">
    <source>
        <dbReference type="ARBA" id="ARBA00023012"/>
    </source>
</evidence>
<evidence type="ECO:0000313" key="12">
    <source>
        <dbReference type="EMBL" id="NYE08461.1"/>
    </source>
</evidence>
<comment type="caution">
    <text evidence="12">The sequence shown here is derived from an EMBL/GenBank/DDBJ whole genome shotgun (WGS) entry which is preliminary data.</text>
</comment>
<keyword evidence="8" id="KW-0902">Two-component regulatory system</keyword>
<dbReference type="PROSITE" id="PS50109">
    <property type="entry name" value="HIS_KIN"/>
    <property type="match status" value="1"/>
</dbReference>
<reference evidence="13" key="2">
    <citation type="submission" date="2020-08" db="EMBL/GenBank/DDBJ databases">
        <title>The Agave Microbiome: Exploring the role of microbial communities in plant adaptations to desert environments.</title>
        <authorList>
            <person name="Partida-Martinez L.P."/>
        </authorList>
    </citation>
    <scope>NUCLEOTIDE SEQUENCE [LARGE SCALE GENOMIC DNA]</scope>
    <source>
        <strain evidence="13">AT2.8</strain>
    </source>
</reference>
<dbReference type="InterPro" id="IPR004358">
    <property type="entry name" value="Sig_transdc_His_kin-like_C"/>
</dbReference>
<feature type="transmembrane region" description="Helical" evidence="10">
    <location>
        <begin position="65"/>
        <end position="88"/>
    </location>
</feature>